<feature type="transmembrane region" description="Helical" evidence="1">
    <location>
        <begin position="101"/>
        <end position="121"/>
    </location>
</feature>
<name>W7CFK3_9LIST</name>
<keyword evidence="1" id="KW-0812">Transmembrane</keyword>
<comment type="caution">
    <text evidence="2">The sequence shown here is derived from an EMBL/GenBank/DDBJ whole genome shotgun (WGS) entry which is preliminary data.</text>
</comment>
<dbReference type="OrthoDB" id="1682804at2"/>
<dbReference type="Proteomes" id="UP000019254">
    <property type="component" value="Unassembled WGS sequence"/>
</dbReference>
<dbReference type="InterPro" id="IPR012861">
    <property type="entry name" value="DUF1634"/>
</dbReference>
<dbReference type="AlphaFoldDB" id="W7CFK3"/>
<reference evidence="2 3" key="1">
    <citation type="journal article" date="2014" name="Int. J. Syst. Evol. Microbiol.">
        <title>Listeria floridensis sp. nov., Listeria aquatica sp. nov., Listeria cornellensis sp. nov., Listeria riparia sp. nov. and Listeria grandensis sp. nov., from agricultural and natural environments.</title>
        <authorList>
            <person name="den Bakker H.C."/>
            <person name="Warchocki S."/>
            <person name="Wright E.M."/>
            <person name="Allred A.F."/>
            <person name="Ahlstrom C."/>
            <person name="Manuel C.S."/>
            <person name="Stasiewicz M.J."/>
            <person name="Burrell A."/>
            <person name="Roof S."/>
            <person name="Strawn L."/>
            <person name="Fortes E.D."/>
            <person name="Nightingale K.K."/>
            <person name="Kephart D."/>
            <person name="Wiedmann M."/>
        </authorList>
    </citation>
    <scope>NUCLEOTIDE SEQUENCE [LARGE SCALE GENOMIC DNA]</scope>
    <source>
        <strain evidence="3">FSL F6-969</strain>
    </source>
</reference>
<evidence type="ECO:0000313" key="3">
    <source>
        <dbReference type="Proteomes" id="UP000019254"/>
    </source>
</evidence>
<gene>
    <name evidence="2" type="ORF">PCORN_04827</name>
</gene>
<feature type="transmembrane region" description="Helical" evidence="1">
    <location>
        <begin position="20"/>
        <end position="42"/>
    </location>
</feature>
<accession>W7CFK3</accession>
<evidence type="ECO:0000313" key="2">
    <source>
        <dbReference type="EMBL" id="EUJ31623.1"/>
    </source>
</evidence>
<dbReference type="RefSeq" id="WP_036077802.1">
    <property type="nucleotide sequence ID" value="NZ_AODE01000010.1"/>
</dbReference>
<dbReference type="PATRIC" id="fig|1265820.5.peg.952"/>
<dbReference type="Pfam" id="PF07843">
    <property type="entry name" value="DUF1634"/>
    <property type="match status" value="1"/>
</dbReference>
<protein>
    <recommendedName>
        <fullName evidence="4">Integral membrane protein</fullName>
    </recommendedName>
</protein>
<dbReference type="EMBL" id="AODE01000010">
    <property type="protein sequence ID" value="EUJ31623.1"/>
    <property type="molecule type" value="Genomic_DNA"/>
</dbReference>
<proteinExistence type="predicted"/>
<keyword evidence="3" id="KW-1185">Reference proteome</keyword>
<feature type="transmembrane region" description="Helical" evidence="1">
    <location>
        <begin position="70"/>
        <end position="89"/>
    </location>
</feature>
<keyword evidence="1" id="KW-1133">Transmembrane helix</keyword>
<sequence>MTDKSTTDEEMHRVEAVVSLLLRIGVLLSAAIILAGLLLLLLTGSSGYPGTTYPTTLTAIFSGISDFKPYAIIMFGLFCLILTPVLRVVVSLITFLKEKDYVYVTITAIVLIILAISFFIGTTG</sequence>
<keyword evidence="1" id="KW-0472">Membrane</keyword>
<evidence type="ECO:0000256" key="1">
    <source>
        <dbReference type="SAM" id="Phobius"/>
    </source>
</evidence>
<organism evidence="2 3">
    <name type="scientific">Listeria cornellensis FSL F6-0969</name>
    <dbReference type="NCBI Taxonomy" id="1265820"/>
    <lineage>
        <taxon>Bacteria</taxon>
        <taxon>Bacillati</taxon>
        <taxon>Bacillota</taxon>
        <taxon>Bacilli</taxon>
        <taxon>Bacillales</taxon>
        <taxon>Listeriaceae</taxon>
        <taxon>Listeria</taxon>
    </lineage>
</organism>
<evidence type="ECO:0008006" key="4">
    <source>
        <dbReference type="Google" id="ProtNLM"/>
    </source>
</evidence>